<dbReference type="EMBL" id="JAULSO010000001">
    <property type="protein sequence ID" value="KAK3692920.1"/>
    <property type="molecule type" value="Genomic_DNA"/>
</dbReference>
<keyword evidence="4" id="KW-1185">Reference proteome</keyword>
<accession>A0AAE1CFX1</accession>
<sequence>MASAAFPLQDGRVTPRISQPHRSSAHSHRRPRPRIQWVAVLLALVCLVCQATAVTLDAPEPGETLELDSRVLQIVDGKWVLLSQEEVDLRRIKNRAVTTTFSIGVGTATHTVGTPTTTTSDASASTTTTSDDSPSSTTTTAQSSPLPSPLDGGLSSNFSGAAGQNPCPGFINTFLADPTFKQCYPLSLLLQGSRSFFNAAKSIVSLTQVLDATCSANVTFCSTYLSALAENITSPDNCGADYQLGNSIVTTTYVALVAYAPIYTATCLKDPQTSTYCFANAMTNISNPSSVYFYYLPLNLSLPGATVPSCSSCLQKTMNVFHDATADRTQPIALSYGSAAQQVNTICGPGFVNQTLAPEAQLSSRSPAALVSGPSTLVMTSLMMLAMLPWLA</sequence>
<evidence type="ECO:0000259" key="2">
    <source>
        <dbReference type="Pfam" id="PF24855"/>
    </source>
</evidence>
<name>A0AAE1CFX1_9PEZI</name>
<evidence type="ECO:0000313" key="3">
    <source>
        <dbReference type="EMBL" id="KAK3692920.1"/>
    </source>
</evidence>
<evidence type="ECO:0000313" key="4">
    <source>
        <dbReference type="Proteomes" id="UP001270362"/>
    </source>
</evidence>
<gene>
    <name evidence="3" type="ORF">B0T22DRAFT_372501</name>
</gene>
<reference evidence="3" key="2">
    <citation type="submission" date="2023-06" db="EMBL/GenBank/DDBJ databases">
        <authorList>
            <consortium name="Lawrence Berkeley National Laboratory"/>
            <person name="Haridas S."/>
            <person name="Hensen N."/>
            <person name="Bonometti L."/>
            <person name="Westerberg I."/>
            <person name="Brannstrom I.O."/>
            <person name="Guillou S."/>
            <person name="Cros-Aarteil S."/>
            <person name="Calhoun S."/>
            <person name="Kuo A."/>
            <person name="Mondo S."/>
            <person name="Pangilinan J."/>
            <person name="Riley R."/>
            <person name="Labutti K."/>
            <person name="Andreopoulos B."/>
            <person name="Lipzen A."/>
            <person name="Chen C."/>
            <person name="Yanf M."/>
            <person name="Daum C."/>
            <person name="Ng V."/>
            <person name="Clum A."/>
            <person name="Steindorff A."/>
            <person name="Ohm R."/>
            <person name="Martin F."/>
            <person name="Silar P."/>
            <person name="Natvig D."/>
            <person name="Lalanne C."/>
            <person name="Gautier V."/>
            <person name="Ament-Velasquez S.L."/>
            <person name="Kruys A."/>
            <person name="Hutchinson M.I."/>
            <person name="Powell A.J."/>
            <person name="Barry K."/>
            <person name="Miller A.N."/>
            <person name="Grigoriev I.V."/>
            <person name="Debuchy R."/>
            <person name="Gladieux P."/>
            <person name="Thoren M.H."/>
            <person name="Johannesson H."/>
        </authorList>
    </citation>
    <scope>NUCLEOTIDE SEQUENCE</scope>
    <source>
        <strain evidence="3">CBS 314.62</strain>
    </source>
</reference>
<protein>
    <recommendedName>
        <fullName evidence="2">DUF7729 domain-containing protein</fullName>
    </recommendedName>
</protein>
<feature type="compositionally biased region" description="Low complexity" evidence="1">
    <location>
        <begin position="108"/>
        <end position="145"/>
    </location>
</feature>
<dbReference type="AlphaFoldDB" id="A0AAE1CFX1"/>
<dbReference type="Proteomes" id="UP001270362">
    <property type="component" value="Unassembled WGS sequence"/>
</dbReference>
<proteinExistence type="predicted"/>
<evidence type="ECO:0000256" key="1">
    <source>
        <dbReference type="SAM" id="MobiDB-lite"/>
    </source>
</evidence>
<reference evidence="3" key="1">
    <citation type="journal article" date="2023" name="Mol. Phylogenet. Evol.">
        <title>Genome-scale phylogeny and comparative genomics of the fungal order Sordariales.</title>
        <authorList>
            <person name="Hensen N."/>
            <person name="Bonometti L."/>
            <person name="Westerberg I."/>
            <person name="Brannstrom I.O."/>
            <person name="Guillou S."/>
            <person name="Cros-Aarteil S."/>
            <person name="Calhoun S."/>
            <person name="Haridas S."/>
            <person name="Kuo A."/>
            <person name="Mondo S."/>
            <person name="Pangilinan J."/>
            <person name="Riley R."/>
            <person name="LaButti K."/>
            <person name="Andreopoulos B."/>
            <person name="Lipzen A."/>
            <person name="Chen C."/>
            <person name="Yan M."/>
            <person name="Daum C."/>
            <person name="Ng V."/>
            <person name="Clum A."/>
            <person name="Steindorff A."/>
            <person name="Ohm R.A."/>
            <person name="Martin F."/>
            <person name="Silar P."/>
            <person name="Natvig D.O."/>
            <person name="Lalanne C."/>
            <person name="Gautier V."/>
            <person name="Ament-Velasquez S.L."/>
            <person name="Kruys A."/>
            <person name="Hutchinson M.I."/>
            <person name="Powell A.J."/>
            <person name="Barry K."/>
            <person name="Miller A.N."/>
            <person name="Grigoriev I.V."/>
            <person name="Debuchy R."/>
            <person name="Gladieux P."/>
            <person name="Hiltunen Thoren M."/>
            <person name="Johannesson H."/>
        </authorList>
    </citation>
    <scope>NUCLEOTIDE SEQUENCE</scope>
    <source>
        <strain evidence="3">CBS 314.62</strain>
    </source>
</reference>
<organism evidence="3 4">
    <name type="scientific">Podospora appendiculata</name>
    <dbReference type="NCBI Taxonomy" id="314037"/>
    <lineage>
        <taxon>Eukaryota</taxon>
        <taxon>Fungi</taxon>
        <taxon>Dikarya</taxon>
        <taxon>Ascomycota</taxon>
        <taxon>Pezizomycotina</taxon>
        <taxon>Sordariomycetes</taxon>
        <taxon>Sordariomycetidae</taxon>
        <taxon>Sordariales</taxon>
        <taxon>Podosporaceae</taxon>
        <taxon>Podospora</taxon>
    </lineage>
</organism>
<dbReference type="PANTHER" id="PTHR39460">
    <property type="entry name" value="EXPRESSED PROTEIN"/>
    <property type="match status" value="1"/>
</dbReference>
<feature type="region of interest" description="Disordered" evidence="1">
    <location>
        <begin position="108"/>
        <end position="157"/>
    </location>
</feature>
<dbReference type="InterPro" id="IPR056146">
    <property type="entry name" value="DUF7729"/>
</dbReference>
<dbReference type="PANTHER" id="PTHR39460:SF1">
    <property type="entry name" value="C6 TRANSCRIPTION FACTOR"/>
    <property type="match status" value="1"/>
</dbReference>
<dbReference type="Pfam" id="PF24855">
    <property type="entry name" value="DUF7729"/>
    <property type="match status" value="1"/>
</dbReference>
<feature type="region of interest" description="Disordered" evidence="1">
    <location>
        <begin position="1"/>
        <end position="30"/>
    </location>
</feature>
<comment type="caution">
    <text evidence="3">The sequence shown here is derived from an EMBL/GenBank/DDBJ whole genome shotgun (WGS) entry which is preliminary data.</text>
</comment>
<feature type="domain" description="DUF7729" evidence="2">
    <location>
        <begin position="145"/>
        <end position="355"/>
    </location>
</feature>